<dbReference type="SUPFAM" id="SSF53955">
    <property type="entry name" value="Lysozyme-like"/>
    <property type="match status" value="1"/>
</dbReference>
<protein>
    <recommendedName>
        <fullName evidence="4">Phospholipase</fullName>
    </recommendedName>
</protein>
<feature type="region of interest" description="Disordered" evidence="1">
    <location>
        <begin position="1"/>
        <end position="31"/>
    </location>
</feature>
<evidence type="ECO:0000256" key="1">
    <source>
        <dbReference type="SAM" id="MobiDB-lite"/>
    </source>
</evidence>
<gene>
    <name evidence="2" type="ORF">GCM10011399_29740</name>
</gene>
<comment type="caution">
    <text evidence="2">The sequence shown here is derived from an EMBL/GenBank/DDBJ whole genome shotgun (WGS) entry which is preliminary data.</text>
</comment>
<feature type="compositionally biased region" description="Polar residues" evidence="1">
    <location>
        <begin position="8"/>
        <end position="18"/>
    </location>
</feature>
<dbReference type="AlphaFoldDB" id="A0A917BBB1"/>
<proteinExistence type="predicted"/>
<dbReference type="Proteomes" id="UP000598775">
    <property type="component" value="Unassembled WGS sequence"/>
</dbReference>
<dbReference type="InterPro" id="IPR023346">
    <property type="entry name" value="Lysozyme-like_dom_sf"/>
</dbReference>
<name>A0A917BBB1_9MICO</name>
<dbReference type="RefSeq" id="WP_188679531.1">
    <property type="nucleotide sequence ID" value="NZ_BMGP01000005.1"/>
</dbReference>
<dbReference type="EMBL" id="BMGP01000005">
    <property type="protein sequence ID" value="GGF34671.1"/>
    <property type="molecule type" value="Genomic_DNA"/>
</dbReference>
<evidence type="ECO:0000313" key="2">
    <source>
        <dbReference type="EMBL" id="GGF34671.1"/>
    </source>
</evidence>
<sequence>MHRESPAQPETRSTTQPERTIHPRRTSRDRMPARHFFGQKTLFATAVVATSLLVGTGFVVQGNVSSAQRAAETQQTQQQLSDTVTTSAVVANAQNTLSRAERVVQSAATKVDTTQLSTSVASLDQYTQLDPQTVKTLTVQTEFQSQNVQAAAAQADRLAAEAAAAAAAKAAADAAAAAQAAAEALAAGNTVDGAKATAENLASSKYGWGSDQFSCLVSLWQKESGWSYQAYNDSGATGIPQALPGSKMASVGSDWATNATTQITWGLSYIASSYGTPCSAWSHSQSVNWY</sequence>
<keyword evidence="3" id="KW-1185">Reference proteome</keyword>
<evidence type="ECO:0000313" key="3">
    <source>
        <dbReference type="Proteomes" id="UP000598775"/>
    </source>
</evidence>
<reference evidence="2 3" key="1">
    <citation type="journal article" date="2014" name="Int. J. Syst. Evol. Microbiol.">
        <title>Complete genome sequence of Corynebacterium casei LMG S-19264T (=DSM 44701T), isolated from a smear-ripened cheese.</title>
        <authorList>
            <consortium name="US DOE Joint Genome Institute (JGI-PGF)"/>
            <person name="Walter F."/>
            <person name="Albersmeier A."/>
            <person name="Kalinowski J."/>
            <person name="Ruckert C."/>
        </authorList>
    </citation>
    <scope>NUCLEOTIDE SEQUENCE [LARGE SCALE GENOMIC DNA]</scope>
    <source>
        <strain evidence="2 3">CGMCC 1.12976</strain>
    </source>
</reference>
<evidence type="ECO:0008006" key="4">
    <source>
        <dbReference type="Google" id="ProtNLM"/>
    </source>
</evidence>
<organism evidence="2 3">
    <name type="scientific">Subtercola lobariae</name>
    <dbReference type="NCBI Taxonomy" id="1588641"/>
    <lineage>
        <taxon>Bacteria</taxon>
        <taxon>Bacillati</taxon>
        <taxon>Actinomycetota</taxon>
        <taxon>Actinomycetes</taxon>
        <taxon>Micrococcales</taxon>
        <taxon>Microbacteriaceae</taxon>
        <taxon>Subtercola</taxon>
    </lineage>
</organism>
<accession>A0A917BBB1</accession>